<feature type="transmembrane region" description="Helical" evidence="2">
    <location>
        <begin position="296"/>
        <end position="329"/>
    </location>
</feature>
<evidence type="ECO:0000256" key="3">
    <source>
        <dbReference type="SAM" id="SignalP"/>
    </source>
</evidence>
<keyword evidence="2" id="KW-0812">Transmembrane</keyword>
<dbReference type="EMBL" id="FOIJ01000007">
    <property type="protein sequence ID" value="SEU05856.1"/>
    <property type="molecule type" value="Genomic_DNA"/>
</dbReference>
<name>A0A1I0J9R0_9BACT</name>
<feature type="transmembrane region" description="Helical" evidence="2">
    <location>
        <begin position="668"/>
        <end position="689"/>
    </location>
</feature>
<keyword evidence="2" id="KW-1133">Transmembrane helix</keyword>
<feature type="transmembrane region" description="Helical" evidence="2">
    <location>
        <begin position="554"/>
        <end position="576"/>
    </location>
</feature>
<accession>A0A1I0J9R0</accession>
<feature type="transmembrane region" description="Helical" evidence="2">
    <location>
        <begin position="251"/>
        <end position="275"/>
    </location>
</feature>
<feature type="signal peptide" evidence="3">
    <location>
        <begin position="1"/>
        <end position="25"/>
    </location>
</feature>
<feature type="transmembrane region" description="Helical" evidence="2">
    <location>
        <begin position="701"/>
        <end position="721"/>
    </location>
</feature>
<sequence length="726" mass="78296">MPHSFCLRLLPVILSLLALPAPAAAQGMDAPSLIQEVDPSPEPPPEEESDDSVYEDEERSPARRPGRSKRPVAEEEPSEEPPDRLPTPSIAPPPTAAPAAPKPAAPKAEVPTRTPPPPLLAPRVSDADLLAVWERWVQARTAKDTAAADQARKDLLKLRDEVAASDFDTFSASLLRESQSRLQAKDMTSAVHLAEDAASLSPNLPYARFVLADAYARRDPGAVGKYMGEFQAALAAVVKDPRYLRPAIANMVATALLALLATAVAVVGVLFLRRIRYFLHDIHHVFPRGVGRWQSIMVVIAILLMPVLLRLGVVPVLVVLLGMVVLYLSAAERTVAAVLLALVGLIPLIAGQVAKATTFAGTVAEDVYLLERGGFAADDAAARLLVRQEAKEATFAELFALGRYESRRGQLEAATQHFKAAAALRQRHALLLTNFGNALLASGDVDGATRLYQEAAQADTSLAAAPYNLAQIYRRRARELPDDKVGAELQRASETMAVAQRLDASLVGRDVPPDDRLLANQLLLSPALPVADMLALADGSAAGKRVASQLDRMLLGVSGPVARFYPLVLAGLLFLWGSARDRLRASKGCEKCGRTVCRRCDPDLGMGSFLCSQCTNVFARKGVVPEPMRARKQAEVQRHQTWLGRISLALGALVSGAGHVFSGLPVRGTLYCFLFLLAVTVLLMTQGVLRAPYGEAPHYLKMAPAVLVLLPLYLLSLRGLFKRRTQ</sequence>
<organism evidence="4 5">
    <name type="scientific">Stigmatella erecta</name>
    <dbReference type="NCBI Taxonomy" id="83460"/>
    <lineage>
        <taxon>Bacteria</taxon>
        <taxon>Pseudomonadati</taxon>
        <taxon>Myxococcota</taxon>
        <taxon>Myxococcia</taxon>
        <taxon>Myxococcales</taxon>
        <taxon>Cystobacterineae</taxon>
        <taxon>Archangiaceae</taxon>
        <taxon>Stigmatella</taxon>
    </lineage>
</organism>
<dbReference type="Gene3D" id="1.25.40.10">
    <property type="entry name" value="Tetratricopeptide repeat domain"/>
    <property type="match status" value="1"/>
</dbReference>
<dbReference type="SUPFAM" id="SSF48452">
    <property type="entry name" value="TPR-like"/>
    <property type="match status" value="1"/>
</dbReference>
<dbReference type="AlphaFoldDB" id="A0A1I0J9R0"/>
<feature type="compositionally biased region" description="Pro residues" evidence="1">
    <location>
        <begin position="89"/>
        <end position="104"/>
    </location>
</feature>
<keyword evidence="3" id="KW-0732">Signal</keyword>
<feature type="compositionally biased region" description="Acidic residues" evidence="1">
    <location>
        <begin position="44"/>
        <end position="58"/>
    </location>
</feature>
<feature type="region of interest" description="Disordered" evidence="1">
    <location>
        <begin position="28"/>
        <end position="122"/>
    </location>
</feature>
<gene>
    <name evidence="4" type="ORF">SAMN05443639_10736</name>
</gene>
<dbReference type="InterPro" id="IPR011990">
    <property type="entry name" value="TPR-like_helical_dom_sf"/>
</dbReference>
<evidence type="ECO:0000256" key="2">
    <source>
        <dbReference type="SAM" id="Phobius"/>
    </source>
</evidence>
<proteinExistence type="predicted"/>
<feature type="transmembrane region" description="Helical" evidence="2">
    <location>
        <begin position="335"/>
        <end position="354"/>
    </location>
</feature>
<evidence type="ECO:0000313" key="5">
    <source>
        <dbReference type="Proteomes" id="UP000199181"/>
    </source>
</evidence>
<feature type="transmembrane region" description="Helical" evidence="2">
    <location>
        <begin position="642"/>
        <end position="661"/>
    </location>
</feature>
<keyword evidence="2" id="KW-0472">Membrane</keyword>
<evidence type="ECO:0000313" key="4">
    <source>
        <dbReference type="EMBL" id="SEU05856.1"/>
    </source>
</evidence>
<reference evidence="5" key="1">
    <citation type="submission" date="2016-10" db="EMBL/GenBank/DDBJ databases">
        <authorList>
            <person name="Varghese N."/>
            <person name="Submissions S."/>
        </authorList>
    </citation>
    <scope>NUCLEOTIDE SEQUENCE [LARGE SCALE GENOMIC DNA]</scope>
    <source>
        <strain evidence="5">DSM 16858</strain>
    </source>
</reference>
<dbReference type="Proteomes" id="UP000199181">
    <property type="component" value="Unassembled WGS sequence"/>
</dbReference>
<protein>
    <submittedName>
        <fullName evidence="4">Uncharacterized protein</fullName>
    </submittedName>
</protein>
<feature type="chain" id="PRO_5011548878" evidence="3">
    <location>
        <begin position="26"/>
        <end position="726"/>
    </location>
</feature>
<evidence type="ECO:0000256" key="1">
    <source>
        <dbReference type="SAM" id="MobiDB-lite"/>
    </source>
</evidence>
<keyword evidence="5" id="KW-1185">Reference proteome</keyword>